<comment type="caution">
    <text evidence="5">The sequence shown here is derived from an EMBL/GenBank/DDBJ whole genome shotgun (WGS) entry which is preliminary data.</text>
</comment>
<reference evidence="5 6" key="1">
    <citation type="journal article" date="2013" name="Nat. Genet.">
        <title>The genome of the hydatid tapeworm Echinococcus granulosus.</title>
        <authorList>
            <person name="Zheng H."/>
            <person name="Zhang W."/>
            <person name="Zhang L."/>
            <person name="Zhang Z."/>
            <person name="Li J."/>
            <person name="Lu G."/>
            <person name="Zhu Y."/>
            <person name="Wang Y."/>
            <person name="Huang Y."/>
            <person name="Liu J."/>
            <person name="Kang H."/>
            <person name="Chen J."/>
            <person name="Wang L."/>
            <person name="Chen A."/>
            <person name="Yu S."/>
            <person name="Gao Z."/>
            <person name="Jin L."/>
            <person name="Gu W."/>
            <person name="Wang Z."/>
            <person name="Zhao L."/>
            <person name="Shi B."/>
            <person name="Wen H."/>
            <person name="Lin R."/>
            <person name="Jones M.K."/>
            <person name="Brejova B."/>
            <person name="Vinar T."/>
            <person name="Zhao G."/>
            <person name="McManus D.P."/>
            <person name="Chen Z."/>
            <person name="Zhou Y."/>
            <person name="Wang S."/>
        </authorList>
    </citation>
    <scope>NUCLEOTIDE SEQUENCE [LARGE SCALE GENOMIC DNA]</scope>
</reference>
<dbReference type="STRING" id="6210.W6UAG5"/>
<dbReference type="AlphaFoldDB" id="W6UAG5"/>
<feature type="region of interest" description="Disordered" evidence="1">
    <location>
        <begin position="404"/>
        <end position="466"/>
    </location>
</feature>
<evidence type="ECO:0000259" key="3">
    <source>
        <dbReference type="PROSITE" id="PS51840"/>
    </source>
</evidence>
<evidence type="ECO:0000313" key="6">
    <source>
        <dbReference type="Proteomes" id="UP000019149"/>
    </source>
</evidence>
<dbReference type="PROSITE" id="PS51848">
    <property type="entry name" value="BMERB"/>
    <property type="match status" value="1"/>
</dbReference>
<evidence type="ECO:0000259" key="4">
    <source>
        <dbReference type="PROSITE" id="PS51848"/>
    </source>
</evidence>
<dbReference type="SMART" id="SM00033">
    <property type="entry name" value="CH"/>
    <property type="match status" value="1"/>
</dbReference>
<dbReference type="Pfam" id="PF00307">
    <property type="entry name" value="CH"/>
    <property type="match status" value="1"/>
</dbReference>
<dbReference type="EMBL" id="APAU02000063">
    <property type="protein sequence ID" value="EUB58393.1"/>
    <property type="molecule type" value="Genomic_DNA"/>
</dbReference>
<proteinExistence type="predicted"/>
<dbReference type="PROSITE" id="PS51840">
    <property type="entry name" value="C2_NT"/>
    <property type="match status" value="1"/>
</dbReference>
<dbReference type="Proteomes" id="UP000019149">
    <property type="component" value="Unassembled WGS sequence"/>
</dbReference>
<dbReference type="OrthoDB" id="5972258at2759"/>
<dbReference type="RefSeq" id="XP_024349589.1">
    <property type="nucleotide sequence ID" value="XM_024496049.1"/>
</dbReference>
<feature type="domain" description="C2 NT-type" evidence="3">
    <location>
        <begin position="7"/>
        <end position="169"/>
    </location>
</feature>
<evidence type="ECO:0000256" key="1">
    <source>
        <dbReference type="SAM" id="MobiDB-lite"/>
    </source>
</evidence>
<dbReference type="PROSITE" id="PS50021">
    <property type="entry name" value="CH"/>
    <property type="match status" value="1"/>
</dbReference>
<dbReference type="InterPro" id="IPR001715">
    <property type="entry name" value="CH_dom"/>
</dbReference>
<dbReference type="InterPro" id="IPR050540">
    <property type="entry name" value="F-actin_Monoox_Mical"/>
</dbReference>
<feature type="domain" description="Calponin-homology (CH)" evidence="2">
    <location>
        <begin position="290"/>
        <end position="399"/>
    </location>
</feature>
<feature type="domain" description="BMERB" evidence="4">
    <location>
        <begin position="560"/>
        <end position="717"/>
    </location>
</feature>
<dbReference type="PANTHER" id="PTHR23167">
    <property type="entry name" value="CALPONIN HOMOLOGY DOMAIN-CONTAINING PROTEIN DDB_G0272472-RELATED"/>
    <property type="match status" value="1"/>
</dbReference>
<evidence type="ECO:0000313" key="5">
    <source>
        <dbReference type="EMBL" id="EUB58393.1"/>
    </source>
</evidence>
<gene>
    <name evidence="5" type="ORF">EGR_06800</name>
</gene>
<name>W6UAG5_ECHGR</name>
<dbReference type="KEGG" id="egl:EGR_06800"/>
<accession>W6UAG5</accession>
<feature type="compositionally biased region" description="Basic and acidic residues" evidence="1">
    <location>
        <begin position="428"/>
        <end position="443"/>
    </location>
</feature>
<sequence>MSLWKRIQRIGMKAAKFQFTVSLEELSIRFEKGYRPKGVTIVFTRRGRRCTSQPIMLQNSSPEDSSLSYMWAVPDNLEVVTTLYRNEKDISFEDKEWTFQIEDVCMSVAEFKEAAPSATTRRRVLATRSLNLAEFASALPTQNNLKVKLRAASKKVSSATLLFTLHGLMLRSGEATDEDMISVASSMSLTYAPPSAYGSRWSNESPIPESETFYNDVASISNRLKALEHCPDLHEVDEEAAEAEAKKEAAKSMDVGQTEGTRNSQADIDGLGYSSTLPTSQLENQAKVTSQTGQDLLAWCQEVTATYPGVKIKDLTICFRSGLALCAIIHHFQPQAIGDFELVLAMTPTERVRLAFDAASRFGVARVFVDPCEVVRGRGGAPDRLSMMTYLHQLRTCLIATAATAPKEEEEEEEKKKKVAAAAPLDGAADHQQNESEVDKDSVNKSTTKAKKKKQVNSGGSSASERYEQLLTKARTLLTESKSSDKNDSLGATTTITTTDDHAVESPSLATSKHELDGASPTTGNVKARKLKLSNLKLFSDGLETHLSLNASPSKSPKPSTIAAQLLTLTVCFFCCVAALQSAEAAALAAEQEALDCEAPDLERRLRAVMGSGTPEEEILMRRWFQLISRRNALVHRSYQLSIMEKESDLERTTVLLNAELRELMEKDDSQKTAEDRAREELLLREVVEVVNERNEIVQELDYQEQALVNEVELGLQTDAITQQTFRAISGGGDAGMIQSCIIQ</sequence>
<dbReference type="InterPro" id="IPR022735">
    <property type="entry name" value="bMERB_dom"/>
</dbReference>
<dbReference type="PANTHER" id="PTHR23167:SF46">
    <property type="entry name" value="EPS15 HOMOLOGY DOMAIN CONTAINING PROTEIN-BINDING PROTEIN 1, ISOFORM F"/>
    <property type="match status" value="1"/>
</dbReference>
<dbReference type="GeneID" id="36342515"/>
<dbReference type="Gene3D" id="1.10.418.10">
    <property type="entry name" value="Calponin-like domain"/>
    <property type="match status" value="1"/>
</dbReference>
<dbReference type="InterPro" id="IPR036872">
    <property type="entry name" value="CH_dom_sf"/>
</dbReference>
<dbReference type="CTD" id="36342515"/>
<dbReference type="OMA" id="RYEAKEW"/>
<organism evidence="5 6">
    <name type="scientific">Echinococcus granulosus</name>
    <name type="common">Hydatid tapeworm</name>
    <dbReference type="NCBI Taxonomy" id="6210"/>
    <lineage>
        <taxon>Eukaryota</taxon>
        <taxon>Metazoa</taxon>
        <taxon>Spiralia</taxon>
        <taxon>Lophotrochozoa</taxon>
        <taxon>Platyhelminthes</taxon>
        <taxon>Cestoda</taxon>
        <taxon>Eucestoda</taxon>
        <taxon>Cyclophyllidea</taxon>
        <taxon>Taeniidae</taxon>
        <taxon>Echinococcus</taxon>
        <taxon>Echinococcus granulosus group</taxon>
    </lineage>
</organism>
<protein>
    <submittedName>
        <fullName evidence="5">EH domain-binding protein</fullName>
    </submittedName>
</protein>
<dbReference type="SUPFAM" id="SSF47576">
    <property type="entry name" value="Calponin-homology domain, CH-domain"/>
    <property type="match status" value="1"/>
</dbReference>
<dbReference type="Pfam" id="PF10358">
    <property type="entry name" value="NT-C2"/>
    <property type="match status" value="1"/>
</dbReference>
<evidence type="ECO:0000259" key="2">
    <source>
        <dbReference type="PROSITE" id="PS50021"/>
    </source>
</evidence>
<dbReference type="InterPro" id="IPR019448">
    <property type="entry name" value="NT-C2"/>
</dbReference>
<dbReference type="Pfam" id="PF12130">
    <property type="entry name" value="bMERB_dom"/>
    <property type="match status" value="1"/>
</dbReference>
<keyword evidence="6" id="KW-1185">Reference proteome</keyword>
<dbReference type="SMART" id="SM01203">
    <property type="entry name" value="DUF3585"/>
    <property type="match status" value="1"/>
</dbReference>
<feature type="region of interest" description="Disordered" evidence="1">
    <location>
        <begin position="237"/>
        <end position="270"/>
    </location>
</feature>
<feature type="region of interest" description="Disordered" evidence="1">
    <location>
        <begin position="478"/>
        <end position="524"/>
    </location>
</feature>